<feature type="transmembrane region" description="Helical" evidence="6">
    <location>
        <begin position="12"/>
        <end position="33"/>
    </location>
</feature>
<dbReference type="InterPro" id="IPR001851">
    <property type="entry name" value="ABC_transp_permease"/>
</dbReference>
<name>A0ABQ0AYB6_9FIRM</name>
<keyword evidence="8" id="KW-1185">Reference proteome</keyword>
<evidence type="ECO:0000256" key="4">
    <source>
        <dbReference type="ARBA" id="ARBA00022989"/>
    </source>
</evidence>
<dbReference type="Proteomes" id="UP001600894">
    <property type="component" value="Unassembled WGS sequence"/>
</dbReference>
<evidence type="ECO:0000313" key="8">
    <source>
        <dbReference type="Proteomes" id="UP001600894"/>
    </source>
</evidence>
<keyword evidence="2" id="KW-1003">Cell membrane</keyword>
<evidence type="ECO:0000256" key="1">
    <source>
        <dbReference type="ARBA" id="ARBA00004651"/>
    </source>
</evidence>
<dbReference type="PANTHER" id="PTHR47089:SF1">
    <property type="entry name" value="GUANOSINE ABC TRANSPORTER PERMEASE PROTEIN NUPP"/>
    <property type="match status" value="1"/>
</dbReference>
<comment type="subcellular location">
    <subcellularLocation>
        <location evidence="1">Cell membrane</location>
        <topology evidence="1">Multi-pass membrane protein</topology>
    </subcellularLocation>
</comment>
<evidence type="ECO:0000256" key="3">
    <source>
        <dbReference type="ARBA" id="ARBA00022692"/>
    </source>
</evidence>
<feature type="transmembrane region" description="Helical" evidence="6">
    <location>
        <begin position="111"/>
        <end position="131"/>
    </location>
</feature>
<sequence>MKRKTFPSGVSSFLASVMAILLGMFVGLVILVISNPSQASNGFAAILFGGVSNMKNVGQVLYYATPLIMTGLSVGFASKTGLFNIGASGQFIVGAFAAVFVGVRCTFLPGAFHWIAALMAATVCGALWGMVPGVLKAFRNVNVVIGCIMMNYIGMYTVNALVSGLIYDPLQSQSLPVADTAVLPKMGFDLLFRYHNRPSSANAGFIIAVLAGIAIFVILQKTVFGYELKACGYNSEAGRYAGMNEKRNIVSSMAIAGALAGLGGGLLYLAGSGNGIEVVDTLAAEGFNGIPVALLAMNHPVGIIFSGAFIAYLKVGGDQMQLYNFVPEVIDIIISVIIYFSAFALVFQGVIKKLLKKTADQSK</sequence>
<feature type="transmembrane region" description="Helical" evidence="6">
    <location>
        <begin position="60"/>
        <end position="78"/>
    </location>
</feature>
<dbReference type="RefSeq" id="WP_330588983.1">
    <property type="nucleotide sequence ID" value="NZ_BLTJ01000002.1"/>
</dbReference>
<evidence type="ECO:0000256" key="5">
    <source>
        <dbReference type="ARBA" id="ARBA00023136"/>
    </source>
</evidence>
<evidence type="ECO:0000256" key="2">
    <source>
        <dbReference type="ARBA" id="ARBA00022475"/>
    </source>
</evidence>
<keyword evidence="4 6" id="KW-1133">Transmembrane helix</keyword>
<evidence type="ECO:0000256" key="6">
    <source>
        <dbReference type="SAM" id="Phobius"/>
    </source>
</evidence>
<organism evidence="7 8">
    <name type="scientific">Enterocloster alcoholdehydrogenati</name>
    <dbReference type="NCBI Taxonomy" id="2547410"/>
    <lineage>
        <taxon>Bacteria</taxon>
        <taxon>Bacillati</taxon>
        <taxon>Bacillota</taxon>
        <taxon>Clostridia</taxon>
        <taxon>Lachnospirales</taxon>
        <taxon>Lachnospiraceae</taxon>
        <taxon>Enterocloster</taxon>
    </lineage>
</organism>
<feature type="transmembrane region" description="Helical" evidence="6">
    <location>
        <begin position="143"/>
        <end position="167"/>
    </location>
</feature>
<keyword evidence="5 6" id="KW-0472">Membrane</keyword>
<keyword evidence="3 6" id="KW-0812">Transmembrane</keyword>
<feature type="transmembrane region" description="Helical" evidence="6">
    <location>
        <begin position="85"/>
        <end position="105"/>
    </location>
</feature>
<protein>
    <submittedName>
        <fullName evidence="7">ABC transporter permease</fullName>
    </submittedName>
</protein>
<reference evidence="7 8" key="1">
    <citation type="submission" date="2024-04" db="EMBL/GenBank/DDBJ databases">
        <title>Defined microbial consortia suppress multidrug-resistant proinflammatory Enterobacteriaceae via ecological control.</title>
        <authorList>
            <person name="Furuichi M."/>
            <person name="Kawaguchi T."/>
            <person name="Pust M."/>
            <person name="Yasuma K."/>
            <person name="Plichta D."/>
            <person name="Hasegawa N."/>
            <person name="Ohya T."/>
            <person name="Bhattarai S."/>
            <person name="Sasajima S."/>
            <person name="Aoto Y."/>
            <person name="Tuganbaev T."/>
            <person name="Yaginuma M."/>
            <person name="Ueda M."/>
            <person name="Okahashi N."/>
            <person name="Amafuji K."/>
            <person name="Kiridooshi Y."/>
            <person name="Sugita K."/>
            <person name="Strazar M."/>
            <person name="Skelly A."/>
            <person name="Suda W."/>
            <person name="Hattori M."/>
            <person name="Nakamoto N."/>
            <person name="Caballero S."/>
            <person name="Norman J."/>
            <person name="Olle B."/>
            <person name="Tanoue T."/>
            <person name="Arita M."/>
            <person name="Bucci V."/>
            <person name="Atarashi K."/>
            <person name="Xavier R."/>
            <person name="Honda K."/>
        </authorList>
    </citation>
    <scope>NUCLEOTIDE SEQUENCE [LARGE SCALE GENOMIC DNA]</scope>
    <source>
        <strain evidence="8">f13</strain>
    </source>
</reference>
<feature type="transmembrane region" description="Helical" evidence="6">
    <location>
        <begin position="249"/>
        <end position="270"/>
    </location>
</feature>
<feature type="transmembrane region" description="Helical" evidence="6">
    <location>
        <begin position="290"/>
        <end position="313"/>
    </location>
</feature>
<dbReference type="CDD" id="cd06580">
    <property type="entry name" value="TM_PBP1_transp_TpRbsC_like"/>
    <property type="match status" value="1"/>
</dbReference>
<feature type="transmembrane region" description="Helical" evidence="6">
    <location>
        <begin position="325"/>
        <end position="347"/>
    </location>
</feature>
<gene>
    <name evidence="7" type="ORF">F130042H8_20570</name>
</gene>
<feature type="transmembrane region" description="Helical" evidence="6">
    <location>
        <begin position="200"/>
        <end position="219"/>
    </location>
</feature>
<comment type="caution">
    <text evidence="7">The sequence shown here is derived from an EMBL/GenBank/DDBJ whole genome shotgun (WGS) entry which is preliminary data.</text>
</comment>
<dbReference type="EMBL" id="BAABXL010000001">
    <property type="protein sequence ID" value="GAA6268997.1"/>
    <property type="molecule type" value="Genomic_DNA"/>
</dbReference>
<dbReference type="PANTHER" id="PTHR47089">
    <property type="entry name" value="ABC TRANSPORTER, PERMEASE PROTEIN"/>
    <property type="match status" value="1"/>
</dbReference>
<evidence type="ECO:0000313" key="7">
    <source>
        <dbReference type="EMBL" id="GAA6268997.1"/>
    </source>
</evidence>
<dbReference type="Pfam" id="PF02653">
    <property type="entry name" value="BPD_transp_2"/>
    <property type="match status" value="1"/>
</dbReference>
<proteinExistence type="predicted"/>
<accession>A0ABQ0AYB6</accession>